<feature type="region of interest" description="Disordered" evidence="6">
    <location>
        <begin position="820"/>
        <end position="848"/>
    </location>
</feature>
<comment type="caution">
    <text evidence="9">The sequence shown here is derived from an EMBL/GenBank/DDBJ whole genome shotgun (WGS) entry which is preliminary data.</text>
</comment>
<feature type="compositionally biased region" description="Low complexity" evidence="6">
    <location>
        <begin position="407"/>
        <end position="418"/>
    </location>
</feature>
<evidence type="ECO:0000256" key="5">
    <source>
        <dbReference type="PROSITE-ProRule" id="PRU00191"/>
    </source>
</evidence>
<dbReference type="CDD" id="cd10388">
    <property type="entry name" value="SH2_SOCS7"/>
    <property type="match status" value="1"/>
</dbReference>
<evidence type="ECO:0000313" key="9">
    <source>
        <dbReference type="EMBL" id="KAH9417403.1"/>
    </source>
</evidence>
<dbReference type="SMART" id="SM00253">
    <property type="entry name" value="SOCS"/>
    <property type="match status" value="1"/>
</dbReference>
<dbReference type="InterPro" id="IPR036036">
    <property type="entry name" value="SOCS_box-like_dom_sf"/>
</dbReference>
<evidence type="ECO:0000313" key="10">
    <source>
        <dbReference type="Proteomes" id="UP000887458"/>
    </source>
</evidence>
<keyword evidence="4 5" id="KW-0727">SH2 domain</keyword>
<dbReference type="SMART" id="SM00969">
    <property type="entry name" value="SOCS_box"/>
    <property type="match status" value="1"/>
</dbReference>
<dbReference type="SUPFAM" id="SSF55200">
    <property type="entry name" value="Translation initiation factor IF3, C-terminal domain"/>
    <property type="match status" value="1"/>
</dbReference>
<feature type="compositionally biased region" description="Low complexity" evidence="6">
    <location>
        <begin position="498"/>
        <end position="509"/>
    </location>
</feature>
<dbReference type="InterPro" id="IPR036860">
    <property type="entry name" value="SH2_dom_sf"/>
</dbReference>
<accession>A0ABQ8J4D1</accession>
<organism evidence="9 10">
    <name type="scientific">Dermatophagoides pteronyssinus</name>
    <name type="common">European house dust mite</name>
    <dbReference type="NCBI Taxonomy" id="6956"/>
    <lineage>
        <taxon>Eukaryota</taxon>
        <taxon>Metazoa</taxon>
        <taxon>Ecdysozoa</taxon>
        <taxon>Arthropoda</taxon>
        <taxon>Chelicerata</taxon>
        <taxon>Arachnida</taxon>
        <taxon>Acari</taxon>
        <taxon>Acariformes</taxon>
        <taxon>Sarcoptiformes</taxon>
        <taxon>Astigmata</taxon>
        <taxon>Psoroptidia</taxon>
        <taxon>Analgoidea</taxon>
        <taxon>Pyroglyphidae</taxon>
        <taxon>Dermatophagoidinae</taxon>
        <taxon>Dermatophagoides</taxon>
    </lineage>
</organism>
<feature type="domain" description="SH2" evidence="7">
    <location>
        <begin position="608"/>
        <end position="674"/>
    </location>
</feature>
<dbReference type="InterPro" id="IPR036788">
    <property type="entry name" value="T_IF-3_C_sf"/>
</dbReference>
<feature type="non-terminal residue" evidence="9">
    <location>
        <position position="848"/>
    </location>
</feature>
<dbReference type="InterPro" id="IPR035866">
    <property type="entry name" value="SOCS7_SH2"/>
</dbReference>
<dbReference type="Proteomes" id="UP000887458">
    <property type="component" value="Unassembled WGS sequence"/>
</dbReference>
<feature type="domain" description="SOCS box" evidence="8">
    <location>
        <begin position="694"/>
        <end position="745"/>
    </location>
</feature>
<dbReference type="PANTHER" id="PTHR10155">
    <property type="entry name" value="PHOSPHATIDYLINOSITOL 3-KINASE REGULATORY SUBUNIT"/>
    <property type="match status" value="1"/>
</dbReference>
<evidence type="ECO:0000256" key="2">
    <source>
        <dbReference type="ARBA" id="ARBA00022700"/>
    </source>
</evidence>
<feature type="region of interest" description="Disordered" evidence="6">
    <location>
        <begin position="376"/>
        <end position="418"/>
    </location>
</feature>
<reference evidence="9 10" key="1">
    <citation type="journal article" date="2018" name="J. Allergy Clin. Immunol.">
        <title>High-quality assembly of Dermatophagoides pteronyssinus genome and transcriptome reveals a wide range of novel allergens.</title>
        <authorList>
            <person name="Liu X.Y."/>
            <person name="Yang K.Y."/>
            <person name="Wang M.Q."/>
            <person name="Kwok J.S."/>
            <person name="Zeng X."/>
            <person name="Yang Z."/>
            <person name="Xiao X.J."/>
            <person name="Lau C.P."/>
            <person name="Li Y."/>
            <person name="Huang Z.M."/>
            <person name="Ba J.G."/>
            <person name="Yim A.K."/>
            <person name="Ouyang C.Y."/>
            <person name="Ngai S.M."/>
            <person name="Chan T.F."/>
            <person name="Leung E.L."/>
            <person name="Liu L."/>
            <person name="Liu Z.G."/>
            <person name="Tsui S.K."/>
        </authorList>
    </citation>
    <scope>NUCLEOTIDE SEQUENCE [LARGE SCALE GENOMIC DNA]</scope>
    <source>
        <strain evidence="9">Derp</strain>
    </source>
</reference>
<protein>
    <submittedName>
        <fullName evidence="9">Socs7p</fullName>
    </submittedName>
</protein>
<sequence>YLSSQSQKNSRNNNEIDVTDVSALKSNDDNETDKKIKFRGKTPELPKVYLRDEKNRLLGLMTLIEAEKLAQKHKKILIKTESPAKKFMSMKFADPRFVADQNQNDKILDGNDGDDTDHTDKEEEFIKRKTSPKILSFTTKMSEHDLQIKINQVKRFLLRGQETLVKVVSTVSDGSHRTKLEQILNEFESIFNETNGCRINQKRLTDRDLKFNILISNINKAKKNLSTITTSLKKLLMFGNNNHQHHYHRSNSKEFKSNICDDLLINNGDDDDEKLDRNNGDSVSDLESIESLNLQDSVDSQPMKFLNRSSHQTTTKSYSSPTSPKIMISTCNDSKLIINQNIESNNNKSIVRVIKPTAIHPNINYFPPRPSTSVGLHHSGLIEPSSSSSQSNHSSAFHQVLSHHRQQQQSSKSNSLSEPLLMIVSNPYSNPISMENIEHNDNDNDDDNDVTSTINHVDEEKSLRNYDQQQQEPIHMTLEEVRRIAFGSPERRLITRNSHSSSQESRSVSTTANVGLNKSTSGTGHHGLHNAKIKIKNFMDTLLNKTTPCINGGGHCSSDYSTTNNVDHSSNISSSSSPPITQNNSNIRRRRHTRHYVSSIERVKNCGWYWGPISGEMAEKLLESEPCGSFLVRDSSDEHYIFSLSFKLDEMVRHVRIEQEQGNFSFGSLKKFRSSTIVDFIESAMEHSRSGQFLFFLRLVSRFKRVQSLQHICRFVILQFVRRDQIHQLSLPEYLRHYLDTPYYYSEELARMQTKNEINRQDEQQHLLDMKRKLFLQTDYQTLISKMLINRLNLEKKLSINLPVIEPLDNFIDDTEDIDETKENNSTTDSVIHHDNNNDDNHDQQHLL</sequence>
<keyword evidence="3" id="KW-0833">Ubl conjugation pathway</keyword>
<dbReference type="PROSITE" id="PS50001">
    <property type="entry name" value="SH2"/>
    <property type="match status" value="1"/>
</dbReference>
<feature type="region of interest" description="Disordered" evidence="6">
    <location>
        <begin position="490"/>
        <end position="528"/>
    </location>
</feature>
<gene>
    <name evidence="9" type="primary">SOCS7</name>
    <name evidence="9" type="ORF">DERP_007401</name>
</gene>
<evidence type="ECO:0000256" key="6">
    <source>
        <dbReference type="SAM" id="MobiDB-lite"/>
    </source>
</evidence>
<dbReference type="Pfam" id="PF07525">
    <property type="entry name" value="SOCS_box"/>
    <property type="match status" value="1"/>
</dbReference>
<dbReference type="PANTHER" id="PTHR10155:SF5">
    <property type="entry name" value="SUPPRESSOR OF CYTOKINE SIGNALING 7"/>
    <property type="match status" value="1"/>
</dbReference>
<feature type="compositionally biased region" description="Low complexity" evidence="6">
    <location>
        <begin position="377"/>
        <end position="400"/>
    </location>
</feature>
<evidence type="ECO:0000256" key="1">
    <source>
        <dbReference type="ARBA" id="ARBA00022604"/>
    </source>
</evidence>
<evidence type="ECO:0000256" key="4">
    <source>
        <dbReference type="ARBA" id="ARBA00022999"/>
    </source>
</evidence>
<feature type="non-terminal residue" evidence="9">
    <location>
        <position position="1"/>
    </location>
</feature>
<dbReference type="EMBL" id="NJHN03000077">
    <property type="protein sequence ID" value="KAH9417403.1"/>
    <property type="molecule type" value="Genomic_DNA"/>
</dbReference>
<dbReference type="InterPro" id="IPR000980">
    <property type="entry name" value="SH2"/>
</dbReference>
<feature type="region of interest" description="Disordered" evidence="6">
    <location>
        <begin position="431"/>
        <end position="460"/>
    </location>
</feature>
<dbReference type="PROSITE" id="PS50225">
    <property type="entry name" value="SOCS"/>
    <property type="match status" value="1"/>
</dbReference>
<evidence type="ECO:0000256" key="3">
    <source>
        <dbReference type="ARBA" id="ARBA00022786"/>
    </source>
</evidence>
<keyword evidence="1" id="KW-0341">Growth regulation</keyword>
<evidence type="ECO:0000259" key="8">
    <source>
        <dbReference type="PROSITE" id="PS50225"/>
    </source>
</evidence>
<feature type="compositionally biased region" description="Polar residues" evidence="6">
    <location>
        <begin position="510"/>
        <end position="523"/>
    </location>
</feature>
<keyword evidence="10" id="KW-1185">Reference proteome</keyword>
<dbReference type="InterPro" id="IPR001496">
    <property type="entry name" value="SOCS_box"/>
</dbReference>
<dbReference type="SUPFAM" id="SSF158235">
    <property type="entry name" value="SOCS box-like"/>
    <property type="match status" value="1"/>
</dbReference>
<dbReference type="Gene3D" id="3.30.110.10">
    <property type="entry name" value="Translation initiation factor 3 (IF-3), C-terminal domain"/>
    <property type="match status" value="1"/>
</dbReference>
<proteinExistence type="predicted"/>
<feature type="compositionally biased region" description="Basic and acidic residues" evidence="6">
    <location>
        <begin position="831"/>
        <end position="848"/>
    </location>
</feature>
<reference evidence="9 10" key="2">
    <citation type="journal article" date="2022" name="Mol. Biol. Evol.">
        <title>Comparative Genomics Reveals Insights into the Divergent Evolution of Astigmatic Mites and Household Pest Adaptations.</title>
        <authorList>
            <person name="Xiong Q."/>
            <person name="Wan A.T."/>
            <person name="Liu X."/>
            <person name="Fung C.S."/>
            <person name="Xiao X."/>
            <person name="Malainual N."/>
            <person name="Hou J."/>
            <person name="Wang L."/>
            <person name="Wang M."/>
            <person name="Yang K.Y."/>
            <person name="Cui Y."/>
            <person name="Leung E.L."/>
            <person name="Nong W."/>
            <person name="Shin S.K."/>
            <person name="Au S.W."/>
            <person name="Jeong K.Y."/>
            <person name="Chew F.T."/>
            <person name="Hui J.H."/>
            <person name="Leung T.F."/>
            <person name="Tungtrongchitr A."/>
            <person name="Zhong N."/>
            <person name="Liu Z."/>
            <person name="Tsui S.K."/>
        </authorList>
    </citation>
    <scope>NUCLEOTIDE SEQUENCE [LARGE SCALE GENOMIC DNA]</scope>
    <source>
        <strain evidence="9">Derp</strain>
    </source>
</reference>
<name>A0ABQ8J4D1_DERPT</name>
<dbReference type="Pfam" id="PF00017">
    <property type="entry name" value="SH2"/>
    <property type="match status" value="1"/>
</dbReference>
<dbReference type="SMART" id="SM00252">
    <property type="entry name" value="SH2"/>
    <property type="match status" value="1"/>
</dbReference>
<dbReference type="SUPFAM" id="SSF55550">
    <property type="entry name" value="SH2 domain"/>
    <property type="match status" value="1"/>
</dbReference>
<keyword evidence="2" id="KW-0734">Signal transduction inhibitor</keyword>
<dbReference type="Gene3D" id="3.30.505.10">
    <property type="entry name" value="SH2 domain"/>
    <property type="match status" value="1"/>
</dbReference>
<evidence type="ECO:0000259" key="7">
    <source>
        <dbReference type="PROSITE" id="PS50001"/>
    </source>
</evidence>